<evidence type="ECO:0000256" key="2">
    <source>
        <dbReference type="ARBA" id="ARBA00022475"/>
    </source>
</evidence>
<accession>A0A1V1VI63</accession>
<dbReference type="Pfam" id="PF01848">
    <property type="entry name" value="HOK_GEF"/>
    <property type="match status" value="1"/>
</dbReference>
<geneLocation type="plasmid" evidence="10 12">
    <name>unnamed2</name>
</geneLocation>
<dbReference type="GO" id="GO:0005886">
    <property type="term" value="C:plasma membrane"/>
    <property type="evidence" value="ECO:0007669"/>
    <property type="project" value="UniProtKB-SubCell"/>
</dbReference>
<keyword evidence="10" id="KW-0614">Plasmid</keyword>
<name>A0A1V1VI63_PHODP</name>
<dbReference type="PROSITE" id="PS00556">
    <property type="entry name" value="HOK_GEF"/>
    <property type="match status" value="1"/>
</dbReference>
<dbReference type="PRINTS" id="PR00281">
    <property type="entry name" value="HOKGEFTOXIC"/>
</dbReference>
<organism evidence="10 12">
    <name type="scientific">Photobacterium damsela subsp. piscicida</name>
    <name type="common">Pasteurella piscicida</name>
    <dbReference type="NCBI Taxonomy" id="38294"/>
    <lineage>
        <taxon>Bacteria</taxon>
        <taxon>Pseudomonadati</taxon>
        <taxon>Pseudomonadota</taxon>
        <taxon>Gammaproteobacteria</taxon>
        <taxon>Vibrionales</taxon>
        <taxon>Vibrionaceae</taxon>
        <taxon>Photobacterium</taxon>
    </lineage>
</organism>
<proteinExistence type="inferred from homology"/>
<reference evidence="10 12" key="3">
    <citation type="submission" date="2020-09" db="EMBL/GenBank/DDBJ databases">
        <title>Complete, closed and curated genome sequences of Photobacterium damselae subsp. piscicida isolates from Australia indicate localised evolution and additional plasmid-borne pathogenicity mechanisms.</title>
        <authorList>
            <person name="Baseggio L."/>
            <person name="Silayeva O."/>
            <person name="Buller N."/>
            <person name="Landos M."/>
            <person name="Engelstaedter J."/>
            <person name="Barnes A.C."/>
        </authorList>
    </citation>
    <scope>NUCLEOTIDE SEQUENCE [LARGE SCALE GENOMIC DNA]</scope>
    <source>
        <strain evidence="10 12">AS-16-0540-1</strain>
        <plasmid evidence="10 12">unnamed2</plasmid>
    </source>
</reference>
<evidence type="ECO:0000256" key="8">
    <source>
        <dbReference type="RuleBase" id="RU221113"/>
    </source>
</evidence>
<keyword evidence="6 8" id="KW-1133">Transmembrane helix</keyword>
<evidence type="ECO:0000256" key="3">
    <source>
        <dbReference type="ARBA" id="ARBA00022519"/>
    </source>
</evidence>
<reference evidence="9" key="1">
    <citation type="journal article" date="2017" name="Genome Announc.">
        <title>Whole-Genome Sequence of Photobacterium damselae subsp. piscicida Strain 91-197, Isolated from Hybrid Striped Bass (Morone sp.) in the United States.</title>
        <authorList>
            <person name="Teru Y."/>
            <person name="Hikima J."/>
            <person name="Kono T."/>
            <person name="Sakai M."/>
            <person name="Takano T."/>
            <person name="Hawke J.P."/>
            <person name="Takeyama H."/>
            <person name="Aoki T."/>
        </authorList>
    </citation>
    <scope>NUCLEOTIDE SEQUENCE</scope>
    <source>
        <strain evidence="9">91-197</strain>
        <plasmid evidence="9">p91-197-1</plasmid>
    </source>
</reference>
<evidence type="ECO:0000313" key="12">
    <source>
        <dbReference type="Proteomes" id="UP000516656"/>
    </source>
</evidence>
<keyword evidence="7 8" id="KW-0472">Membrane</keyword>
<dbReference type="Proteomes" id="UP000218676">
    <property type="component" value="Plasmid p91-197-1"/>
</dbReference>
<dbReference type="InterPro" id="IPR018084">
    <property type="entry name" value="Hok/gef_toxin_CS"/>
</dbReference>
<evidence type="ECO:0000256" key="6">
    <source>
        <dbReference type="ARBA" id="ARBA00022989"/>
    </source>
</evidence>
<comment type="subcellular location">
    <subcellularLocation>
        <location evidence="1 8">Cell inner membrane</location>
        <topology evidence="1 8">Single-pass membrane protein</topology>
    </subcellularLocation>
</comment>
<gene>
    <name evidence="10" type="ORF">IC627_22855</name>
    <name evidence="9" type="ORF">PDPUS_3_00015</name>
</gene>
<dbReference type="RefSeq" id="WP_086959629.1">
    <property type="nucleotide sequence ID" value="NZ_AP018047.1"/>
</dbReference>
<keyword evidence="5 8" id="KW-0812">Transmembrane</keyword>
<sequence length="49" mass="5580">MLRKTALMGLVVICVTILCFTWMVRDSLCELQIKDGQTLFLATLAYEVK</sequence>
<evidence type="ECO:0000313" key="10">
    <source>
        <dbReference type="EMBL" id="QOD59096.1"/>
    </source>
</evidence>
<keyword evidence="3" id="KW-0997">Cell inner membrane</keyword>
<keyword evidence="2" id="KW-1003">Cell membrane</keyword>
<feature type="transmembrane region" description="Helical" evidence="8">
    <location>
        <begin position="6"/>
        <end position="24"/>
    </location>
</feature>
<dbReference type="InterPro" id="IPR000021">
    <property type="entry name" value="Hok/gef_toxin"/>
</dbReference>
<dbReference type="Proteomes" id="UP000516656">
    <property type="component" value="Plasmid unnamed2"/>
</dbReference>
<evidence type="ECO:0000256" key="5">
    <source>
        <dbReference type="ARBA" id="ARBA00022692"/>
    </source>
</evidence>
<keyword evidence="4" id="KW-1277">Toxin-antitoxin system</keyword>
<evidence type="ECO:0000256" key="4">
    <source>
        <dbReference type="ARBA" id="ARBA00022649"/>
    </source>
</evidence>
<dbReference type="EMBL" id="CP061858">
    <property type="protein sequence ID" value="QOD59096.1"/>
    <property type="molecule type" value="Genomic_DNA"/>
</dbReference>
<protein>
    <submittedName>
        <fullName evidence="10">Hok/Gef family protein</fullName>
    </submittedName>
    <submittedName>
        <fullName evidence="9">Small toxic polypeptide</fullName>
    </submittedName>
</protein>
<comment type="similarity">
    <text evidence="8">Belongs to the hok/gef family.</text>
</comment>
<reference evidence="11" key="2">
    <citation type="submission" date="2017-05" db="EMBL/GenBank/DDBJ databases">
        <title>Whole genome sequence of fish pathogenic bacteria, Photobacterium damselae subsp. piscicida, strain 91-197, isolated from hybrid striped bass (Morone sp.) in USA.</title>
        <authorList>
            <person name="Teru Y."/>
            <person name="Hikima J."/>
            <person name="Kono T."/>
            <person name="Sakai M."/>
            <person name="Takano T."/>
            <person name="Hawke J.P."/>
            <person name="Takeyama H."/>
            <person name="Aoki T."/>
        </authorList>
    </citation>
    <scope>NUCLEOTIDE SEQUENCE [LARGE SCALE GENOMIC DNA]</scope>
    <source>
        <strain evidence="11">91-197</strain>
        <plasmid evidence="11">p91-197-1</plasmid>
    </source>
</reference>
<dbReference type="AlphaFoldDB" id="A0A1V1VI63"/>
<geneLocation type="plasmid" evidence="9 11">
    <name>p91-197-1</name>
</geneLocation>
<dbReference type="EMBL" id="AP018047">
    <property type="protein sequence ID" value="BAX56096.1"/>
    <property type="molecule type" value="Genomic_DNA"/>
</dbReference>
<evidence type="ECO:0000256" key="7">
    <source>
        <dbReference type="ARBA" id="ARBA00023136"/>
    </source>
</evidence>
<evidence type="ECO:0000313" key="11">
    <source>
        <dbReference type="Proteomes" id="UP000218676"/>
    </source>
</evidence>
<evidence type="ECO:0000313" key="9">
    <source>
        <dbReference type="EMBL" id="BAX56096.1"/>
    </source>
</evidence>
<evidence type="ECO:0000256" key="1">
    <source>
        <dbReference type="ARBA" id="ARBA00004377"/>
    </source>
</evidence>